<sequence length="518" mass="55607">MPIRVSHRSRFTFFIGNMNSSLADLMDLNTQAATQKKINKPSDNSSGMVRILDHRNTLNSIDKYQENVTEAKGWLGVADNKLTTINDILIQLRGLAEQAATGTMSPDNREQTSYQTRQLYEELVSLANTEYEGSYIFAGHKTDAQPYERALWVTDNDGSTTNADGSPRFSLTGDMERSALIRFTSAGTVGTDALTYEYSLDGGRTFDTGTIPAVAGDKTITIGGAQLTLDAGVTVTAKDPNVDSSTNNGTWMWVRPTARYKGDDVDTVGVDQFGNIPATVTSTAQGLFSGNIAVRLDGDATLTAGQSFTYSYSMDGGASWTTGQSATVPADGEVSIVVPGGHLDLAGNAGDTVTSGSQFNIHPRTGRIELQIGPNESIQINNIGKDVLGGVYASPDDGSVSLAPGLSNEKNLFDVVGRLVGYMETNNQNGCQECLANLNDVSIHIMDNAARVGASENRLAVTENILGTLEHNEETRLSAVEDADVSELMTELANQQIIYETVLRSSSMIMRMNLANFL</sequence>
<feature type="domain" description="Flagellin C-terminal" evidence="5">
    <location>
        <begin position="445"/>
        <end position="517"/>
    </location>
</feature>
<dbReference type="PANTHER" id="PTHR42792:SF1">
    <property type="entry name" value="FLAGELLAR HOOK-ASSOCIATED PROTEIN 3"/>
    <property type="match status" value="1"/>
</dbReference>
<keyword evidence="6" id="KW-0282">Flagellum</keyword>
<comment type="subcellular location">
    <subcellularLocation>
        <location evidence="1">Bacterial flagellum</location>
    </subcellularLocation>
</comment>
<protein>
    <submittedName>
        <fullName evidence="6">Flagellar hook-associated protein 3 FlgL</fullName>
    </submittedName>
</protein>
<reference evidence="6 7" key="1">
    <citation type="submission" date="2020-03" db="EMBL/GenBank/DDBJ databases">
        <title>Genomic Encyclopedia of Type Strains, Phase IV (KMG-IV): sequencing the most valuable type-strain genomes for metagenomic binning, comparative biology and taxonomic classification.</title>
        <authorList>
            <person name="Goeker M."/>
        </authorList>
    </citation>
    <scope>NUCLEOTIDE SEQUENCE [LARGE SCALE GENOMIC DNA]</scope>
    <source>
        <strain evidence="6 7">DSM 24233</strain>
    </source>
</reference>
<evidence type="ECO:0000256" key="2">
    <source>
        <dbReference type="ARBA" id="ARBA00005709"/>
    </source>
</evidence>
<evidence type="ECO:0000313" key="7">
    <source>
        <dbReference type="Proteomes" id="UP000580856"/>
    </source>
</evidence>
<dbReference type="InterPro" id="IPR001492">
    <property type="entry name" value="Flagellin"/>
</dbReference>
<proteinExistence type="inferred from homology"/>
<evidence type="ECO:0000313" key="6">
    <source>
        <dbReference type="EMBL" id="NJB66978.1"/>
    </source>
</evidence>
<keyword evidence="3" id="KW-0975">Bacterial flagellum</keyword>
<dbReference type="PANTHER" id="PTHR42792">
    <property type="entry name" value="FLAGELLIN"/>
    <property type="match status" value="1"/>
</dbReference>
<dbReference type="InterPro" id="IPR001029">
    <property type="entry name" value="Flagellin_N"/>
</dbReference>
<accession>A0A846QF69</accession>
<dbReference type="InterPro" id="IPR013384">
    <property type="entry name" value="Flagell_FlgL"/>
</dbReference>
<keyword evidence="6" id="KW-0966">Cell projection</keyword>
<comment type="similarity">
    <text evidence="2">Belongs to the bacterial flagellin family.</text>
</comment>
<dbReference type="GO" id="GO:0005198">
    <property type="term" value="F:structural molecule activity"/>
    <property type="evidence" value="ECO:0007669"/>
    <property type="project" value="InterPro"/>
</dbReference>
<name>A0A846QF69_9BACT</name>
<dbReference type="RefSeq" id="WP_167940070.1">
    <property type="nucleotide sequence ID" value="NZ_JAATJA010000001.1"/>
</dbReference>
<dbReference type="Gene3D" id="1.20.1330.10">
    <property type="entry name" value="f41 fragment of flagellin, N-terminal domain"/>
    <property type="match status" value="2"/>
</dbReference>
<feature type="domain" description="Flagellin N-terminal" evidence="4">
    <location>
        <begin position="17"/>
        <end position="142"/>
    </location>
</feature>
<keyword evidence="6" id="KW-0969">Cilium</keyword>
<dbReference type="Pfam" id="PF00700">
    <property type="entry name" value="Flagellin_C"/>
    <property type="match status" value="1"/>
</dbReference>
<dbReference type="GO" id="GO:0009424">
    <property type="term" value="C:bacterial-type flagellum hook"/>
    <property type="evidence" value="ECO:0007669"/>
    <property type="project" value="InterPro"/>
</dbReference>
<evidence type="ECO:0000256" key="3">
    <source>
        <dbReference type="ARBA" id="ARBA00023143"/>
    </source>
</evidence>
<comment type="caution">
    <text evidence="6">The sequence shown here is derived from an EMBL/GenBank/DDBJ whole genome shotgun (WGS) entry which is preliminary data.</text>
</comment>
<dbReference type="AlphaFoldDB" id="A0A846QF69"/>
<organism evidence="6 7">
    <name type="scientific">Desulfobaculum xiamenense</name>
    <dbReference type="NCBI Taxonomy" id="995050"/>
    <lineage>
        <taxon>Bacteria</taxon>
        <taxon>Pseudomonadati</taxon>
        <taxon>Thermodesulfobacteriota</taxon>
        <taxon>Desulfovibrionia</taxon>
        <taxon>Desulfovibrionales</taxon>
        <taxon>Desulfovibrionaceae</taxon>
        <taxon>Desulfobaculum</taxon>
    </lineage>
</organism>
<dbReference type="Pfam" id="PF00669">
    <property type="entry name" value="Flagellin_N"/>
    <property type="match status" value="1"/>
</dbReference>
<evidence type="ECO:0000256" key="1">
    <source>
        <dbReference type="ARBA" id="ARBA00004365"/>
    </source>
</evidence>
<dbReference type="SUPFAM" id="SSF64518">
    <property type="entry name" value="Phase 1 flagellin"/>
    <property type="match status" value="1"/>
</dbReference>
<evidence type="ECO:0000259" key="5">
    <source>
        <dbReference type="Pfam" id="PF00700"/>
    </source>
</evidence>
<dbReference type="Proteomes" id="UP000580856">
    <property type="component" value="Unassembled WGS sequence"/>
</dbReference>
<dbReference type="NCBIfam" id="TIGR02550">
    <property type="entry name" value="flagell_flgL"/>
    <property type="match status" value="1"/>
</dbReference>
<keyword evidence="7" id="KW-1185">Reference proteome</keyword>
<dbReference type="GO" id="GO:0071973">
    <property type="term" value="P:bacterial-type flagellum-dependent cell motility"/>
    <property type="evidence" value="ECO:0007669"/>
    <property type="project" value="InterPro"/>
</dbReference>
<dbReference type="InterPro" id="IPR046358">
    <property type="entry name" value="Flagellin_C"/>
</dbReference>
<dbReference type="EMBL" id="JAATJA010000001">
    <property type="protein sequence ID" value="NJB66978.1"/>
    <property type="molecule type" value="Genomic_DNA"/>
</dbReference>
<evidence type="ECO:0000259" key="4">
    <source>
        <dbReference type="Pfam" id="PF00669"/>
    </source>
</evidence>
<gene>
    <name evidence="6" type="ORF">GGQ74_000618</name>
</gene>